<dbReference type="Proteomes" id="UP000239874">
    <property type="component" value="Unassembled WGS sequence"/>
</dbReference>
<feature type="domain" description="AraC effector-binding" evidence="1">
    <location>
        <begin position="18"/>
        <end position="172"/>
    </location>
</feature>
<dbReference type="SMART" id="SM00871">
    <property type="entry name" value="AraC_E_bind"/>
    <property type="match status" value="1"/>
</dbReference>
<dbReference type="CDD" id="cd14797">
    <property type="entry name" value="DUF302"/>
    <property type="match status" value="1"/>
</dbReference>
<dbReference type="AlphaFoldDB" id="A0A2S6ATR9"/>
<dbReference type="InterPro" id="IPR011256">
    <property type="entry name" value="Reg_factor_effector_dom_sf"/>
</dbReference>
<dbReference type="OrthoDB" id="9791067at2"/>
<comment type="caution">
    <text evidence="2">The sequence shown here is derived from an EMBL/GenBank/DDBJ whole genome shotgun (WGS) entry which is preliminary data.</text>
</comment>
<sequence length="310" mass="33875">MAASIVEADTEKEDDMDYRVDVCEVPPQALLRLPRAIRADRPGEDITAGMRELFATVTRCGLTASGPTAITYTDTERSAIATSVDFRVPVEPAAELSPASGAEVVVTPGTTVARACHRGSYHDLGAAYRSLAEWVDRNAYRITGPPTEVYLVGPDEVSDPRQLVTEIRLPVAPAPTIVTRVLADYDTALYRTRHALRSNGFTILAEVDLNTARYDGRTRRPAHHHHTILEVCRRNLLAAELAGDDRPDMFVPHPVVVRGRRETVVVEAVDPTIWARALGDDELVALAADSRRHLIAAIDELATTETARDG</sequence>
<dbReference type="InterPro" id="IPR005180">
    <property type="entry name" value="DUF302"/>
</dbReference>
<dbReference type="InterPro" id="IPR010499">
    <property type="entry name" value="AraC_E-bd"/>
</dbReference>
<proteinExistence type="predicted"/>
<protein>
    <recommendedName>
        <fullName evidence="1">AraC effector-binding domain-containing protein</fullName>
    </recommendedName>
</protein>
<organism evidence="2 3">
    <name type="scientific">Nocardia nova</name>
    <dbReference type="NCBI Taxonomy" id="37330"/>
    <lineage>
        <taxon>Bacteria</taxon>
        <taxon>Bacillati</taxon>
        <taxon>Actinomycetota</taxon>
        <taxon>Actinomycetes</taxon>
        <taxon>Mycobacteriales</taxon>
        <taxon>Nocardiaceae</taxon>
        <taxon>Nocardia</taxon>
    </lineage>
</organism>
<dbReference type="EMBL" id="PSZC01000004">
    <property type="protein sequence ID" value="PPJ38672.1"/>
    <property type="molecule type" value="Genomic_DNA"/>
</dbReference>
<dbReference type="Pfam" id="PF06445">
    <property type="entry name" value="GyrI-like"/>
    <property type="match status" value="1"/>
</dbReference>
<dbReference type="RefSeq" id="WP_104375377.1">
    <property type="nucleotide sequence ID" value="NZ_PSZC01000004.1"/>
</dbReference>
<name>A0A2S6ATR9_9NOCA</name>
<dbReference type="Gene3D" id="3.20.80.10">
    <property type="entry name" value="Regulatory factor, effector binding domain"/>
    <property type="match status" value="1"/>
</dbReference>
<evidence type="ECO:0000313" key="2">
    <source>
        <dbReference type="EMBL" id="PPJ38672.1"/>
    </source>
</evidence>
<evidence type="ECO:0000313" key="3">
    <source>
        <dbReference type="Proteomes" id="UP000239874"/>
    </source>
</evidence>
<evidence type="ECO:0000259" key="1">
    <source>
        <dbReference type="SMART" id="SM00871"/>
    </source>
</evidence>
<dbReference type="SUPFAM" id="SSF103247">
    <property type="entry name" value="TT1751-like"/>
    <property type="match status" value="1"/>
</dbReference>
<dbReference type="InterPro" id="IPR035923">
    <property type="entry name" value="TT1751-like_sf"/>
</dbReference>
<reference evidence="2 3" key="1">
    <citation type="submission" date="2018-02" db="EMBL/GenBank/DDBJ databases">
        <title>8 Nocardia nova and 1 Nocardia cyriacigeorgica strain used for evolution to TMP-SMX.</title>
        <authorList>
            <person name="Mehta H."/>
            <person name="Weng J."/>
            <person name="Shamoo Y."/>
        </authorList>
    </citation>
    <scope>NUCLEOTIDE SEQUENCE [LARGE SCALE GENOMIC DNA]</scope>
    <source>
        <strain evidence="2 3">MDA3139</strain>
    </source>
</reference>
<dbReference type="SUPFAM" id="SSF55136">
    <property type="entry name" value="Probable bacterial effector-binding domain"/>
    <property type="match status" value="1"/>
</dbReference>
<dbReference type="InterPro" id="IPR029442">
    <property type="entry name" value="GyrI-like"/>
</dbReference>
<dbReference type="Gene3D" id="3.30.310.70">
    <property type="entry name" value="TT1751-like domain"/>
    <property type="match status" value="1"/>
</dbReference>
<accession>A0A2S6ATR9</accession>
<gene>
    <name evidence="2" type="ORF">C5E45_07140</name>
</gene>